<comment type="caution">
    <text evidence="11">The sequence shown here is derived from an EMBL/GenBank/DDBJ whole genome shotgun (WGS) entry which is preliminary data.</text>
</comment>
<dbReference type="InParanoid" id="A0A1E5RP05"/>
<protein>
    <recommendedName>
        <fullName evidence="3 9">Protein farnesyltransferase subunit beta</fullName>
        <shortName evidence="9">FTase-beta</shortName>
        <ecNumber evidence="2 9">2.5.1.58</ecNumber>
    </recommendedName>
</protein>
<keyword evidence="4 9" id="KW-0637">Prenyltransferase</keyword>
<keyword evidence="5 9" id="KW-0808">Transferase</keyword>
<dbReference type="STRING" id="56408.A0A1E5RP05"/>
<accession>A0A1E5RP05</accession>
<reference evidence="12" key="1">
    <citation type="journal article" date="2016" name="Genome Announc.">
        <title>Genome sequences of three species of Hanseniaspora isolated from spontaneous wine fermentations.</title>
        <authorList>
            <person name="Sternes P.R."/>
            <person name="Lee D."/>
            <person name="Kutyna D.R."/>
            <person name="Borneman A.R."/>
        </authorList>
    </citation>
    <scope>NUCLEOTIDE SEQUENCE [LARGE SCALE GENOMIC DNA]</scope>
    <source>
        <strain evidence="12">AWRI3579</strain>
    </source>
</reference>
<dbReference type="GO" id="GO:0004660">
    <property type="term" value="F:protein farnesyltransferase activity"/>
    <property type="evidence" value="ECO:0007669"/>
    <property type="project" value="UniProtKB-UniRule"/>
</dbReference>
<evidence type="ECO:0000256" key="1">
    <source>
        <dbReference type="ARBA" id="ARBA00010497"/>
    </source>
</evidence>
<dbReference type="EC" id="2.5.1.58" evidence="2 9"/>
<dbReference type="GO" id="GO:0097354">
    <property type="term" value="P:prenylation"/>
    <property type="evidence" value="ECO:0007669"/>
    <property type="project" value="UniProtKB-UniRule"/>
</dbReference>
<comment type="function">
    <text evidence="9">Catalyzes the transfer of a farnesyl moiety from farnesyl diphosphate to a cysteine at the fourth position from the C-terminus of several proteins. The beta subunit is responsible for peptide-binding.</text>
</comment>
<evidence type="ECO:0000256" key="3">
    <source>
        <dbReference type="ARBA" id="ARBA00015798"/>
    </source>
</evidence>
<keyword evidence="7" id="KW-0677">Repeat</keyword>
<evidence type="ECO:0000256" key="2">
    <source>
        <dbReference type="ARBA" id="ARBA00012702"/>
    </source>
</evidence>
<dbReference type="InterPro" id="IPR026872">
    <property type="entry name" value="FTB"/>
</dbReference>
<keyword evidence="6 9" id="KW-0479">Metal-binding</keyword>
<name>A0A1E5RP05_9ASCO</name>
<dbReference type="Proteomes" id="UP000095728">
    <property type="component" value="Unassembled WGS sequence"/>
</dbReference>
<dbReference type="SUPFAM" id="SSF48239">
    <property type="entry name" value="Terpenoid cyclases/Protein prenyltransferases"/>
    <property type="match status" value="1"/>
</dbReference>
<dbReference type="PANTHER" id="PTHR11774:SF6">
    <property type="entry name" value="PROTEIN FARNESYLTRANSFERASE SUBUNIT BETA"/>
    <property type="match status" value="1"/>
</dbReference>
<dbReference type="InterPro" id="IPR008930">
    <property type="entry name" value="Terpenoid_cyclase/PrenylTrfase"/>
</dbReference>
<sequence>MESKTEKRAKYINSLLLGRKRDIKYEMSNTQPGLVNTEAEEYIDIDQGNDQSEKEDESVIPMIQELRTETTESKEETLTDILDCYNSNFLHDFNPQHHIPYLDFFLQHTLPPQMLALDASQPWMVYWLVNSLYIMQNGNIGDELRSRIKDKFIVQSSVSPFSALPRPASFGPFAGGIMQYPHLASNYAAILSLVLCEDEEVLSKIDKDYVYEWLMSLKLPDGSFETCEKCGETDTRGVYCALSIASLLGIMSEELVENSLDFLIKCQAYEGGFGGRPFEEAHGGYTFCALASLVIIIDYLHGAKKTLNNFIDVDMLLRWISARQDNEAFGLNGRSNKLVDGCYSFWIGGTGSILEAYGYTNPIDKEKLRAYILQCCQSDEFPGLRDKPGMRSDFYHTNYVLLGLCCVDSQFSLNNENHSTFSIEATLRNSKDIPGVAKINPIYGLPCSIIAKVYSWLSQEDKEKNENAI</sequence>
<comment type="cofactor">
    <cofactor evidence="9">
        <name>Zn(2+)</name>
        <dbReference type="ChEBI" id="CHEBI:29105"/>
    </cofactor>
    <text evidence="9">Binds 1 zinc ion per subunit.</text>
</comment>
<dbReference type="FunCoup" id="A0A1E5RP05">
    <property type="interactions" value="721"/>
</dbReference>
<keyword evidence="8 9" id="KW-0862">Zinc</keyword>
<evidence type="ECO:0000256" key="4">
    <source>
        <dbReference type="ARBA" id="ARBA00022602"/>
    </source>
</evidence>
<evidence type="ECO:0000313" key="11">
    <source>
        <dbReference type="EMBL" id="OEJ88607.1"/>
    </source>
</evidence>
<dbReference type="Pfam" id="PF00432">
    <property type="entry name" value="Prenyltrans"/>
    <property type="match status" value="1"/>
</dbReference>
<feature type="domain" description="Prenyltransferase alpha-alpha toroid" evidence="10">
    <location>
        <begin position="93"/>
        <end position="432"/>
    </location>
</feature>
<dbReference type="CDD" id="cd02893">
    <property type="entry name" value="FTase"/>
    <property type="match status" value="1"/>
</dbReference>
<dbReference type="InterPro" id="IPR045089">
    <property type="entry name" value="PGGT1B-like"/>
</dbReference>
<keyword evidence="12" id="KW-1185">Reference proteome</keyword>
<dbReference type="EMBL" id="LPNM01000005">
    <property type="protein sequence ID" value="OEJ88607.1"/>
    <property type="molecule type" value="Genomic_DNA"/>
</dbReference>
<evidence type="ECO:0000256" key="7">
    <source>
        <dbReference type="ARBA" id="ARBA00022737"/>
    </source>
</evidence>
<dbReference type="InterPro" id="IPR001330">
    <property type="entry name" value="Prenyltrans"/>
</dbReference>
<evidence type="ECO:0000256" key="9">
    <source>
        <dbReference type="RuleBase" id="RU365056"/>
    </source>
</evidence>
<dbReference type="OrthoDB" id="10261146at2759"/>
<evidence type="ECO:0000259" key="10">
    <source>
        <dbReference type="Pfam" id="PF00432"/>
    </source>
</evidence>
<evidence type="ECO:0000313" key="12">
    <source>
        <dbReference type="Proteomes" id="UP000095728"/>
    </source>
</evidence>
<dbReference type="GO" id="GO:0008270">
    <property type="term" value="F:zinc ion binding"/>
    <property type="evidence" value="ECO:0007669"/>
    <property type="project" value="UniProtKB-UniRule"/>
</dbReference>
<dbReference type="Gene3D" id="1.50.10.20">
    <property type="match status" value="1"/>
</dbReference>
<evidence type="ECO:0000256" key="6">
    <source>
        <dbReference type="ARBA" id="ARBA00022723"/>
    </source>
</evidence>
<comment type="similarity">
    <text evidence="1 9">Belongs to the protein prenyltransferase subunit beta family.</text>
</comment>
<comment type="subunit">
    <text evidence="9">Heterodimer of an alpha and a beta subunit.</text>
</comment>
<proteinExistence type="inferred from homology"/>
<evidence type="ECO:0000256" key="5">
    <source>
        <dbReference type="ARBA" id="ARBA00022679"/>
    </source>
</evidence>
<dbReference type="PANTHER" id="PTHR11774">
    <property type="entry name" value="GERANYLGERANYL TRANSFERASE TYPE BETA SUBUNIT"/>
    <property type="match status" value="1"/>
</dbReference>
<dbReference type="AlphaFoldDB" id="A0A1E5RP05"/>
<comment type="catalytic activity">
    <reaction evidence="9">
        <text>L-cysteinyl-[protein] + (2E,6E)-farnesyl diphosphate = S-(2E,6E)-farnesyl-L-cysteinyl-[protein] + diphosphate</text>
        <dbReference type="Rhea" id="RHEA:13345"/>
        <dbReference type="Rhea" id="RHEA-COMP:10131"/>
        <dbReference type="Rhea" id="RHEA-COMP:11535"/>
        <dbReference type="ChEBI" id="CHEBI:29950"/>
        <dbReference type="ChEBI" id="CHEBI:33019"/>
        <dbReference type="ChEBI" id="CHEBI:86019"/>
        <dbReference type="ChEBI" id="CHEBI:175763"/>
    </reaction>
</comment>
<dbReference type="GO" id="GO:0005965">
    <property type="term" value="C:protein farnesyltransferase complex"/>
    <property type="evidence" value="ECO:0007669"/>
    <property type="project" value="UniProtKB-UniRule"/>
</dbReference>
<gene>
    <name evidence="11" type="ORF">AWRI3579_g930</name>
</gene>
<evidence type="ECO:0000256" key="8">
    <source>
        <dbReference type="ARBA" id="ARBA00022833"/>
    </source>
</evidence>
<organism evidence="11 12">
    <name type="scientific">Hanseniaspora osmophila</name>
    <dbReference type="NCBI Taxonomy" id="56408"/>
    <lineage>
        <taxon>Eukaryota</taxon>
        <taxon>Fungi</taxon>
        <taxon>Dikarya</taxon>
        <taxon>Ascomycota</taxon>
        <taxon>Saccharomycotina</taxon>
        <taxon>Saccharomycetes</taxon>
        <taxon>Saccharomycodales</taxon>
        <taxon>Saccharomycodaceae</taxon>
        <taxon>Hanseniaspora</taxon>
    </lineage>
</organism>